<dbReference type="SUPFAM" id="SSF74653">
    <property type="entry name" value="TolA/TonB C-terminal domain"/>
    <property type="match status" value="1"/>
</dbReference>
<dbReference type="Gene3D" id="1.25.40.10">
    <property type="entry name" value="Tetratricopeptide repeat domain"/>
    <property type="match status" value="2"/>
</dbReference>
<dbReference type="SMART" id="SM00028">
    <property type="entry name" value="TPR"/>
    <property type="match status" value="3"/>
</dbReference>
<dbReference type="EMBL" id="JRPN01000035">
    <property type="protein sequence ID" value="KGT74304.1"/>
    <property type="molecule type" value="Genomic_DNA"/>
</dbReference>
<name>A0A0A3XM06_BRAJP</name>
<feature type="domain" description="TonB C-terminal" evidence="9">
    <location>
        <begin position="213"/>
        <end position="306"/>
    </location>
</feature>
<evidence type="ECO:0000313" key="11">
    <source>
        <dbReference type="Proteomes" id="UP000030377"/>
    </source>
</evidence>
<evidence type="ECO:0000256" key="7">
    <source>
        <dbReference type="PROSITE-ProRule" id="PRU00339"/>
    </source>
</evidence>
<sequence length="306" mass="34431">MRRKFILALPLIVAIWPGHASSDDSVVCNDEKVASNIRIEACTRLLDQEKNKESRSRLLARRADAYFDKDDFAHALADFDEAIASHPGNADAFMRRGFLHWYRLEDDAAFKDFDAALRLDPAPSRLLSRGRRYVSLRQFDAGIADMTRAIKLDPRSRDAYADRAWAYSRKKAFDLAIADYDRLLKRDPSDGRTTLARDNVRAAKGAGVKSIDEYGRMLVARLQIEKFYPRRAVSDRVEGTAELAFSISRWGLLAASSVKTSSGSAMLDEAALNTLRQAQPFPPLPPGSRSIEAFVISLVYRKQSER</sequence>
<dbReference type="SUPFAM" id="SSF48452">
    <property type="entry name" value="TPR-like"/>
    <property type="match status" value="1"/>
</dbReference>
<feature type="repeat" description="TPR" evidence="7">
    <location>
        <begin position="123"/>
        <end position="156"/>
    </location>
</feature>
<comment type="subcellular location">
    <subcellularLocation>
        <location evidence="1">Membrane</location>
        <topology evidence="1">Single-pass membrane protein</topology>
    </subcellularLocation>
</comment>
<evidence type="ECO:0000256" key="4">
    <source>
        <dbReference type="ARBA" id="ARBA00022803"/>
    </source>
</evidence>
<keyword evidence="5" id="KW-1133">Transmembrane helix</keyword>
<evidence type="ECO:0000313" key="10">
    <source>
        <dbReference type="EMBL" id="KGT74304.1"/>
    </source>
</evidence>
<dbReference type="InterPro" id="IPR050498">
    <property type="entry name" value="Ycf3"/>
</dbReference>
<feature type="chain" id="PRO_5002017073" description="TonB C-terminal domain-containing protein" evidence="8">
    <location>
        <begin position="21"/>
        <end position="306"/>
    </location>
</feature>
<proteinExistence type="predicted"/>
<dbReference type="GO" id="GO:0046813">
    <property type="term" value="P:receptor-mediated virion attachment to host cell"/>
    <property type="evidence" value="ECO:0007669"/>
    <property type="project" value="TreeGrafter"/>
</dbReference>
<dbReference type="GO" id="GO:0055085">
    <property type="term" value="P:transmembrane transport"/>
    <property type="evidence" value="ECO:0007669"/>
    <property type="project" value="InterPro"/>
</dbReference>
<dbReference type="InterPro" id="IPR037682">
    <property type="entry name" value="TonB_C"/>
</dbReference>
<evidence type="ECO:0000256" key="8">
    <source>
        <dbReference type="SAM" id="SignalP"/>
    </source>
</evidence>
<gene>
    <name evidence="10" type="ORF">MA20_40180</name>
</gene>
<protein>
    <recommendedName>
        <fullName evidence="9">TonB C-terminal domain-containing protein</fullName>
    </recommendedName>
</protein>
<feature type="repeat" description="TPR" evidence="7">
    <location>
        <begin position="157"/>
        <end position="190"/>
    </location>
</feature>
<feature type="signal peptide" evidence="8">
    <location>
        <begin position="1"/>
        <end position="20"/>
    </location>
</feature>
<evidence type="ECO:0000256" key="1">
    <source>
        <dbReference type="ARBA" id="ARBA00004167"/>
    </source>
</evidence>
<dbReference type="InterPro" id="IPR011990">
    <property type="entry name" value="TPR-like_helical_dom_sf"/>
</dbReference>
<dbReference type="PANTHER" id="PTHR44858:SF1">
    <property type="entry name" value="UDP-N-ACETYLGLUCOSAMINE--PEPTIDE N-ACETYLGLUCOSAMINYLTRANSFERASE SPINDLY-RELATED"/>
    <property type="match status" value="1"/>
</dbReference>
<evidence type="ECO:0000256" key="5">
    <source>
        <dbReference type="ARBA" id="ARBA00022989"/>
    </source>
</evidence>
<dbReference type="Pfam" id="PF13432">
    <property type="entry name" value="TPR_16"/>
    <property type="match status" value="2"/>
</dbReference>
<dbReference type="PANTHER" id="PTHR44858">
    <property type="entry name" value="TETRATRICOPEPTIDE REPEAT PROTEIN 6"/>
    <property type="match status" value="1"/>
</dbReference>
<dbReference type="GO" id="GO:0009279">
    <property type="term" value="C:cell outer membrane"/>
    <property type="evidence" value="ECO:0007669"/>
    <property type="project" value="TreeGrafter"/>
</dbReference>
<keyword evidence="6" id="KW-0472">Membrane</keyword>
<keyword evidence="3" id="KW-0677">Repeat</keyword>
<keyword evidence="2" id="KW-0812">Transmembrane</keyword>
<keyword evidence="8" id="KW-0732">Signal</keyword>
<dbReference type="PROSITE" id="PS52015">
    <property type="entry name" value="TONB_CTD"/>
    <property type="match status" value="1"/>
</dbReference>
<dbReference type="AlphaFoldDB" id="A0A0A3XM06"/>
<evidence type="ECO:0000259" key="9">
    <source>
        <dbReference type="PROSITE" id="PS52015"/>
    </source>
</evidence>
<dbReference type="Proteomes" id="UP000030377">
    <property type="component" value="Unassembled WGS sequence"/>
</dbReference>
<dbReference type="NCBIfam" id="TIGR01352">
    <property type="entry name" value="tonB_Cterm"/>
    <property type="match status" value="1"/>
</dbReference>
<feature type="repeat" description="TPR" evidence="7">
    <location>
        <begin position="56"/>
        <end position="89"/>
    </location>
</feature>
<accession>A0A0A3XM06</accession>
<dbReference type="Gene3D" id="3.30.1150.10">
    <property type="match status" value="1"/>
</dbReference>
<organism evidence="10 11">
    <name type="scientific">Bradyrhizobium japonicum</name>
    <dbReference type="NCBI Taxonomy" id="375"/>
    <lineage>
        <taxon>Bacteria</taxon>
        <taxon>Pseudomonadati</taxon>
        <taxon>Pseudomonadota</taxon>
        <taxon>Alphaproteobacteria</taxon>
        <taxon>Hyphomicrobiales</taxon>
        <taxon>Nitrobacteraceae</taxon>
        <taxon>Bradyrhizobium</taxon>
    </lineage>
</organism>
<dbReference type="PROSITE" id="PS50005">
    <property type="entry name" value="TPR"/>
    <property type="match status" value="3"/>
</dbReference>
<dbReference type="RefSeq" id="WP_041960114.1">
    <property type="nucleotide sequence ID" value="NZ_JANUDC010000001.1"/>
</dbReference>
<keyword evidence="4 7" id="KW-0802">TPR repeat</keyword>
<evidence type="ECO:0000256" key="3">
    <source>
        <dbReference type="ARBA" id="ARBA00022737"/>
    </source>
</evidence>
<dbReference type="InterPro" id="IPR019734">
    <property type="entry name" value="TPR_rpt"/>
</dbReference>
<evidence type="ECO:0000256" key="2">
    <source>
        <dbReference type="ARBA" id="ARBA00022692"/>
    </source>
</evidence>
<dbReference type="InterPro" id="IPR006260">
    <property type="entry name" value="TonB/TolA_C"/>
</dbReference>
<reference evidence="10 11" key="1">
    <citation type="submission" date="2014-09" db="EMBL/GenBank/DDBJ databases">
        <title>Draft genome of Bradyrhizobium japonicum Is-34.</title>
        <authorList>
            <person name="Tsurumaru H."/>
            <person name="Yamakawa T."/>
            <person name="Hashimoto S."/>
            <person name="Okizaki K."/>
            <person name="Kanesaki Y."/>
            <person name="Yoshikawa H."/>
            <person name="Yajima S."/>
        </authorList>
    </citation>
    <scope>NUCLEOTIDE SEQUENCE [LARGE SCALE GENOMIC DNA]</scope>
    <source>
        <strain evidence="10 11">Is-34</strain>
    </source>
</reference>
<evidence type="ECO:0000256" key="6">
    <source>
        <dbReference type="ARBA" id="ARBA00023136"/>
    </source>
</evidence>
<comment type="caution">
    <text evidence="10">The sequence shown here is derived from an EMBL/GenBank/DDBJ whole genome shotgun (WGS) entry which is preliminary data.</text>
</comment>
<dbReference type="Pfam" id="PF03544">
    <property type="entry name" value="TonB_C"/>
    <property type="match status" value="1"/>
</dbReference>